<feature type="region of interest" description="Disordered" evidence="1">
    <location>
        <begin position="1"/>
        <end position="23"/>
    </location>
</feature>
<dbReference type="EMBL" id="CP031320">
    <property type="protein sequence ID" value="AXK34384.1"/>
    <property type="molecule type" value="Genomic_DNA"/>
</dbReference>
<reference evidence="2 3" key="1">
    <citation type="submission" date="2018-07" db="EMBL/GenBank/DDBJ databases">
        <title>Draft genome of the type strain Streptomyces armeniacus ATCC 15676.</title>
        <authorList>
            <person name="Labana P."/>
            <person name="Gosse J.T."/>
            <person name="Boddy C.N."/>
        </authorList>
    </citation>
    <scope>NUCLEOTIDE SEQUENCE [LARGE SCALE GENOMIC DNA]</scope>
    <source>
        <strain evidence="2 3">ATCC 15676</strain>
    </source>
</reference>
<protein>
    <submittedName>
        <fullName evidence="2">Uncharacterized protein</fullName>
    </submittedName>
</protein>
<evidence type="ECO:0000256" key="1">
    <source>
        <dbReference type="SAM" id="MobiDB-lite"/>
    </source>
</evidence>
<gene>
    <name evidence="2" type="ORF">DVA86_18770</name>
</gene>
<dbReference type="AlphaFoldDB" id="A0A345XRW8"/>
<keyword evidence="3" id="KW-1185">Reference proteome</keyword>
<name>A0A345XRW8_9ACTN</name>
<evidence type="ECO:0000313" key="2">
    <source>
        <dbReference type="EMBL" id="AXK34384.1"/>
    </source>
</evidence>
<proteinExistence type="predicted"/>
<accession>A0A345XRW8</accession>
<dbReference type="KEGG" id="sarm:DVA86_18770"/>
<dbReference type="Proteomes" id="UP000254425">
    <property type="component" value="Chromosome"/>
</dbReference>
<organism evidence="2 3">
    <name type="scientific">Streptomyces armeniacus</name>
    <dbReference type="NCBI Taxonomy" id="83291"/>
    <lineage>
        <taxon>Bacteria</taxon>
        <taxon>Bacillati</taxon>
        <taxon>Actinomycetota</taxon>
        <taxon>Actinomycetes</taxon>
        <taxon>Kitasatosporales</taxon>
        <taxon>Streptomycetaceae</taxon>
        <taxon>Streptomyces</taxon>
    </lineage>
</organism>
<sequence>MKGEEHTMRMPTTAGLPEPASEGDGNDWAEGTCFYCGYKLQVLYVGTIHVPGMAAQAFACEGCIRVLVDMVLEGAMTKDRGWRRLAA</sequence>
<evidence type="ECO:0000313" key="3">
    <source>
        <dbReference type="Proteomes" id="UP000254425"/>
    </source>
</evidence>